<keyword evidence="6" id="KW-1185">Reference proteome</keyword>
<feature type="chain" id="PRO_5047255791" evidence="3">
    <location>
        <begin position="27"/>
        <end position="192"/>
    </location>
</feature>
<evidence type="ECO:0000259" key="4">
    <source>
        <dbReference type="Pfam" id="PF13505"/>
    </source>
</evidence>
<name>A0ABT5KVX0_9BURK</name>
<evidence type="ECO:0000313" key="5">
    <source>
        <dbReference type="EMBL" id="MDC8787084.1"/>
    </source>
</evidence>
<evidence type="ECO:0000256" key="2">
    <source>
        <dbReference type="ARBA" id="ARBA00022729"/>
    </source>
</evidence>
<evidence type="ECO:0000256" key="1">
    <source>
        <dbReference type="ARBA" id="ARBA00004442"/>
    </source>
</evidence>
<comment type="subcellular location">
    <subcellularLocation>
        <location evidence="1">Cell outer membrane</location>
    </subcellularLocation>
</comment>
<gene>
    <name evidence="5" type="ORF">PRZ01_17980</name>
</gene>
<feature type="signal peptide" evidence="3">
    <location>
        <begin position="1"/>
        <end position="26"/>
    </location>
</feature>
<dbReference type="Proteomes" id="UP001219862">
    <property type="component" value="Unassembled WGS sequence"/>
</dbReference>
<protein>
    <submittedName>
        <fullName evidence="5">Porin family protein</fullName>
    </submittedName>
</protein>
<evidence type="ECO:0000256" key="3">
    <source>
        <dbReference type="SAM" id="SignalP"/>
    </source>
</evidence>
<reference evidence="5 6" key="1">
    <citation type="submission" date="2022-10" db="EMBL/GenBank/DDBJ databases">
        <title>paucibacter sp. hw8 Genome sequencing.</title>
        <authorList>
            <person name="Park S."/>
        </authorList>
    </citation>
    <scope>NUCLEOTIDE SEQUENCE [LARGE SCALE GENOMIC DNA]</scope>
    <source>
        <strain evidence="6">hw8</strain>
    </source>
</reference>
<accession>A0ABT5KVX0</accession>
<dbReference type="Gene3D" id="2.40.160.20">
    <property type="match status" value="1"/>
</dbReference>
<dbReference type="EMBL" id="JAQQXS010000020">
    <property type="protein sequence ID" value="MDC8787084.1"/>
    <property type="molecule type" value="Genomic_DNA"/>
</dbReference>
<comment type="caution">
    <text evidence="5">The sequence shown here is derived from an EMBL/GenBank/DDBJ whole genome shotgun (WGS) entry which is preliminary data.</text>
</comment>
<dbReference type="InterPro" id="IPR027385">
    <property type="entry name" value="Beta-barrel_OMP"/>
</dbReference>
<proteinExistence type="predicted"/>
<evidence type="ECO:0000313" key="6">
    <source>
        <dbReference type="Proteomes" id="UP001219862"/>
    </source>
</evidence>
<dbReference type="RefSeq" id="WP_273598224.1">
    <property type="nucleotide sequence ID" value="NZ_JAQQXS010000020.1"/>
</dbReference>
<keyword evidence="2 3" id="KW-0732">Signal</keyword>
<organism evidence="5 6">
    <name type="scientific">Roseateles koreensis</name>
    <dbReference type="NCBI Taxonomy" id="2987526"/>
    <lineage>
        <taxon>Bacteria</taxon>
        <taxon>Pseudomonadati</taxon>
        <taxon>Pseudomonadota</taxon>
        <taxon>Betaproteobacteria</taxon>
        <taxon>Burkholderiales</taxon>
        <taxon>Sphaerotilaceae</taxon>
        <taxon>Roseateles</taxon>
    </lineage>
</organism>
<dbReference type="Pfam" id="PF13505">
    <property type="entry name" value="OMP_b-brl"/>
    <property type="match status" value="1"/>
</dbReference>
<dbReference type="InterPro" id="IPR011250">
    <property type="entry name" value="OMP/PagP_B-barrel"/>
</dbReference>
<dbReference type="SUPFAM" id="SSF56925">
    <property type="entry name" value="OMPA-like"/>
    <property type="match status" value="1"/>
</dbReference>
<sequence>MNFKKTNSVTVLAFTTLAAMVTAASADEPRRADTGYYVGGEIGRSNTDLSSAQSPAPSLEKRDTSYGIHGGYQFNQYFGTELSLNALGKHKIGDTEAKTTVISLDAIGRLPVNDQFSLFGRLGVAHLDRDFKGLSTIDGGNSTGLKVGLGADYALDKNWSLRTEVTRYNNAPTAGLYDKTLDTWTVGVNYRF</sequence>
<feature type="domain" description="Outer membrane protein beta-barrel" evidence="4">
    <location>
        <begin position="17"/>
        <end position="192"/>
    </location>
</feature>